<organism evidence="2 3">
    <name type="scientific">Vibrio parahaemolyticus</name>
    <dbReference type="NCBI Taxonomy" id="670"/>
    <lineage>
        <taxon>Bacteria</taxon>
        <taxon>Pseudomonadati</taxon>
        <taxon>Pseudomonadota</taxon>
        <taxon>Gammaproteobacteria</taxon>
        <taxon>Vibrionales</taxon>
        <taxon>Vibrionaceae</taxon>
        <taxon>Vibrio</taxon>
    </lineage>
</organism>
<name>A0AA46URF8_VIBPH</name>
<gene>
    <name evidence="2" type="ORF">M5598_25545</name>
</gene>
<evidence type="ECO:0000313" key="3">
    <source>
        <dbReference type="Proteomes" id="UP001163036"/>
    </source>
</evidence>
<evidence type="ECO:0000313" key="2">
    <source>
        <dbReference type="EMBL" id="UYV30375.1"/>
    </source>
</evidence>
<evidence type="ECO:0000256" key="1">
    <source>
        <dbReference type="SAM" id="MobiDB-lite"/>
    </source>
</evidence>
<dbReference type="EMBL" id="CP097357">
    <property type="protein sequence ID" value="UYV30375.1"/>
    <property type="molecule type" value="Genomic_DNA"/>
</dbReference>
<geneLocation type="plasmid" evidence="2 3">
    <name>pVP-16-VB00198-1</name>
</geneLocation>
<feature type="compositionally biased region" description="Basic and acidic residues" evidence="1">
    <location>
        <begin position="168"/>
        <end position="203"/>
    </location>
</feature>
<accession>A0AA46URF8</accession>
<dbReference type="AlphaFoldDB" id="A0AA46URF8"/>
<protein>
    <submittedName>
        <fullName evidence="2">Uncharacterized protein</fullName>
    </submittedName>
</protein>
<keyword evidence="2" id="KW-0614">Plasmid</keyword>
<feature type="compositionally biased region" description="Basic and acidic residues" evidence="1">
    <location>
        <begin position="139"/>
        <end position="159"/>
    </location>
</feature>
<dbReference type="RefSeq" id="WP_258667575.1">
    <property type="nucleotide sequence ID" value="NZ_CP062152.1"/>
</dbReference>
<proteinExistence type="predicted"/>
<dbReference type="Proteomes" id="UP001163036">
    <property type="component" value="Plasmid pVP-16-VB00198-1"/>
</dbReference>
<reference evidence="2" key="1">
    <citation type="submission" date="2022-05" db="EMBL/GenBank/DDBJ databases">
        <title>Megaplasmid of Vibrio parahaemolyticus.</title>
        <authorList>
            <person name="Strauch E."/>
            <person name="Borowiak M."/>
        </authorList>
    </citation>
    <scope>NUCLEOTIDE SEQUENCE</scope>
    <source>
        <strain evidence="2">16-VB00198</strain>
        <plasmid evidence="2">pVP-16-VB00198-1</plasmid>
    </source>
</reference>
<sequence>MRVRYTLNLYTDKKLDSEIADYIAEHPKGMERSEAIRTLIKVGYNTLIRHMDSQQAVEHSVNENDLKMVVEMLSGLMKKAPATPQAPQTSPDEMFRMMQMFEMMRGGANPANQQSSPSHHTYPYPYPPHMMPPGMQYPESEHRTEVRQSSEQRDMERRPHPPASESPSDVRTESEPRQLNESVREESKRVQESSSVRDNEENINKSNESQVIKKEAVKPVSFDEEIIDPDLMIQNEEEGFVGFDLGDGESDVFNEDDDDDDFIDPLEMLGAKFGG</sequence>
<feature type="region of interest" description="Disordered" evidence="1">
    <location>
        <begin position="107"/>
        <end position="215"/>
    </location>
</feature>